<proteinExistence type="predicted"/>
<dbReference type="Pfam" id="PF06240">
    <property type="entry name" value="COXG"/>
    <property type="match status" value="1"/>
</dbReference>
<dbReference type="SUPFAM" id="SSF55961">
    <property type="entry name" value="Bet v1-like"/>
    <property type="match status" value="1"/>
</dbReference>
<dbReference type="InterPro" id="IPR010419">
    <property type="entry name" value="CO_DH_gsu"/>
</dbReference>
<sequence length="184" mass="20168">MYIERTFVLDAPLQRAWAFLNEPQEVGNCLPGCHTVEVVEPGKYNASVGVKVGPIKVGFDVRVETKEERRPEYAAYTIQGNGKDGSSKVSAECTLALQSLEEQRTEITYTSHVNIVGKLGKFPGGVMQKFADGINDQFIASMRTRVQELESQRGGAEAATVSAGVLGKLKSMFMKFLGMLRGKF</sequence>
<name>A0A916N8S9_9PROT</name>
<dbReference type="PANTHER" id="PTHR38588:SF1">
    <property type="entry name" value="BLL0334 PROTEIN"/>
    <property type="match status" value="1"/>
</dbReference>
<evidence type="ECO:0000313" key="1">
    <source>
        <dbReference type="EMBL" id="CAG4883632.1"/>
    </source>
</evidence>
<protein>
    <submittedName>
        <fullName evidence="1">Carbon monoxide dehydrogenase G protein</fullName>
    </submittedName>
</protein>
<dbReference type="AlphaFoldDB" id="A0A916N8S9"/>
<dbReference type="InterPro" id="IPR023393">
    <property type="entry name" value="START-like_dom_sf"/>
</dbReference>
<dbReference type="RefSeq" id="WP_220635575.1">
    <property type="nucleotide sequence ID" value="NZ_CAJQUM010000001.1"/>
</dbReference>
<gene>
    <name evidence="1" type="ORF">GTOL_11515</name>
</gene>
<dbReference type="EMBL" id="CAJQUM010000001">
    <property type="protein sequence ID" value="CAG4883632.1"/>
    <property type="molecule type" value="Genomic_DNA"/>
</dbReference>
<keyword evidence="2" id="KW-1185">Reference proteome</keyword>
<accession>A0A916N8S9</accession>
<comment type="caution">
    <text evidence="1">The sequence shown here is derived from an EMBL/GenBank/DDBJ whole genome shotgun (WGS) entry which is preliminary data.</text>
</comment>
<dbReference type="Gene3D" id="3.30.530.20">
    <property type="match status" value="1"/>
</dbReference>
<dbReference type="PANTHER" id="PTHR38588">
    <property type="entry name" value="BLL0334 PROTEIN"/>
    <property type="match status" value="1"/>
</dbReference>
<dbReference type="Proteomes" id="UP000742786">
    <property type="component" value="Unassembled WGS sequence"/>
</dbReference>
<evidence type="ECO:0000313" key="2">
    <source>
        <dbReference type="Proteomes" id="UP000742786"/>
    </source>
</evidence>
<organism evidence="1 2">
    <name type="scientific">Georgfuchsia toluolica</name>
    <dbReference type="NCBI Taxonomy" id="424218"/>
    <lineage>
        <taxon>Bacteria</taxon>
        <taxon>Pseudomonadati</taxon>
        <taxon>Pseudomonadota</taxon>
        <taxon>Betaproteobacteria</taxon>
        <taxon>Nitrosomonadales</taxon>
        <taxon>Sterolibacteriaceae</taxon>
        <taxon>Georgfuchsia</taxon>
    </lineage>
</organism>
<reference evidence="1" key="1">
    <citation type="submission" date="2021-04" db="EMBL/GenBank/DDBJ databases">
        <authorList>
            <person name="Hornung B."/>
        </authorList>
    </citation>
    <scope>NUCLEOTIDE SEQUENCE</scope>
    <source>
        <strain evidence="1">G5G6</strain>
    </source>
</reference>